<dbReference type="PANTHER" id="PTHR43570:SF16">
    <property type="entry name" value="ALDEHYDE DEHYDROGENASE TYPE III, ISOFORM Q"/>
    <property type="match status" value="1"/>
</dbReference>
<keyword evidence="2 4" id="KW-0560">Oxidoreductase</keyword>
<evidence type="ECO:0000256" key="2">
    <source>
        <dbReference type="ARBA" id="ARBA00023002"/>
    </source>
</evidence>
<dbReference type="STRING" id="1121321.SAMN04488530_10962"/>
<dbReference type="Gene3D" id="3.40.309.10">
    <property type="entry name" value="Aldehyde Dehydrogenase, Chain A, domain 2"/>
    <property type="match status" value="1"/>
</dbReference>
<gene>
    <name evidence="9" type="ORF">SAMN04488530_10962</name>
</gene>
<dbReference type="FunFam" id="3.40.309.10:FF:000003">
    <property type="entry name" value="Aldehyde dehydrogenase"/>
    <property type="match status" value="1"/>
</dbReference>
<dbReference type="PROSITE" id="PS00070">
    <property type="entry name" value="ALDEHYDE_DEHYDR_CYS"/>
    <property type="match status" value="1"/>
</dbReference>
<dbReference type="InterPro" id="IPR029510">
    <property type="entry name" value="Ald_DH_CS_GLU"/>
</dbReference>
<evidence type="ECO:0000256" key="1">
    <source>
        <dbReference type="ARBA" id="ARBA00009986"/>
    </source>
</evidence>
<dbReference type="GO" id="GO:0005737">
    <property type="term" value="C:cytoplasm"/>
    <property type="evidence" value="ECO:0007669"/>
    <property type="project" value="TreeGrafter"/>
</dbReference>
<evidence type="ECO:0000256" key="3">
    <source>
        <dbReference type="ARBA" id="ARBA00023027"/>
    </source>
</evidence>
<sequence length="462" mass="52673">MEKFKHIDCNIELQKLYFNSQETKNVDFRIKQLDILKKAIIESEKDILNALRSDLNKSEFETYETEIGVIISEISYARKMLKRWNKCKKVKPSLISFGSKTYIYNQPYGVCLVIAPWNYPFQLSMSPLIGSIIAGNCTIIKPSEFAPSTSSVIAKMIEKYFDKKYISVIEGDLEVNKYILSREFDYIFFTGSPSVGKLVMKSASENLIPCTLELGGKSPCIVDSTSDINLSAKKIIWGKLLNAGQTCIAPDYIIVHKSVKSELIKTMADYIQKFYSKNPIESDDYTSIVNKKHFERIVHLINYDKVVFGGGYSEEKLKIEPTIMDNVNMGDLVMREEIFGPLIPIIEYEREEEIFDIVQKNKNPLALYLFTTNKKFEKRIINSISFGGGCINDTIMHITNPKAPFGGVGSSGMGSYHGKKSFETFSHQKTVLKSSKLMDMKLKYPPYSKRGLKLLKKIFSWI</sequence>
<dbReference type="InterPro" id="IPR016163">
    <property type="entry name" value="Ald_DH_C"/>
</dbReference>
<organism evidence="9 10">
    <name type="scientific">Asaccharospora irregularis DSM 2635</name>
    <dbReference type="NCBI Taxonomy" id="1121321"/>
    <lineage>
        <taxon>Bacteria</taxon>
        <taxon>Bacillati</taxon>
        <taxon>Bacillota</taxon>
        <taxon>Clostridia</taxon>
        <taxon>Peptostreptococcales</taxon>
        <taxon>Peptostreptococcaceae</taxon>
        <taxon>Asaccharospora</taxon>
    </lineage>
</organism>
<accession>A0A1M5N9Q2</accession>
<evidence type="ECO:0000256" key="5">
    <source>
        <dbReference type="PIRSR" id="PIRSR036492-1"/>
    </source>
</evidence>
<dbReference type="GO" id="GO:0006081">
    <property type="term" value="P:aldehyde metabolic process"/>
    <property type="evidence" value="ECO:0007669"/>
    <property type="project" value="InterPro"/>
</dbReference>
<evidence type="ECO:0000256" key="7">
    <source>
        <dbReference type="RuleBase" id="RU003345"/>
    </source>
</evidence>
<name>A0A1M5N9Q2_9FIRM</name>
<keyword evidence="10" id="KW-1185">Reference proteome</keyword>
<dbReference type="InterPro" id="IPR012394">
    <property type="entry name" value="Aldehyde_DH_NAD(P)"/>
</dbReference>
<feature type="domain" description="Aldehyde dehydrogenase" evidence="8">
    <location>
        <begin position="26"/>
        <end position="431"/>
    </location>
</feature>
<dbReference type="PROSITE" id="PS00687">
    <property type="entry name" value="ALDEHYDE_DEHYDR_GLU"/>
    <property type="match status" value="1"/>
</dbReference>
<dbReference type="AlphaFoldDB" id="A0A1M5N9Q2"/>
<comment type="similarity">
    <text evidence="1 4 7">Belongs to the aldehyde dehydrogenase family.</text>
</comment>
<dbReference type="PANTHER" id="PTHR43570">
    <property type="entry name" value="ALDEHYDE DEHYDROGENASE"/>
    <property type="match status" value="1"/>
</dbReference>
<dbReference type="SUPFAM" id="SSF53720">
    <property type="entry name" value="ALDH-like"/>
    <property type="match status" value="1"/>
</dbReference>
<evidence type="ECO:0000256" key="4">
    <source>
        <dbReference type="PIRNR" id="PIRNR036492"/>
    </source>
</evidence>
<dbReference type="PIRSF" id="PIRSF036492">
    <property type="entry name" value="ALDH"/>
    <property type="match status" value="1"/>
</dbReference>
<evidence type="ECO:0000259" key="8">
    <source>
        <dbReference type="Pfam" id="PF00171"/>
    </source>
</evidence>
<dbReference type="InterPro" id="IPR016162">
    <property type="entry name" value="Ald_DH_N"/>
</dbReference>
<dbReference type="Gene3D" id="3.40.605.10">
    <property type="entry name" value="Aldehyde Dehydrogenase, Chain A, domain 1"/>
    <property type="match status" value="1"/>
</dbReference>
<evidence type="ECO:0000313" key="9">
    <source>
        <dbReference type="EMBL" id="SHG86227.1"/>
    </source>
</evidence>
<dbReference type="InterPro" id="IPR016161">
    <property type="entry name" value="Ald_DH/histidinol_DH"/>
</dbReference>
<dbReference type="Proteomes" id="UP000243255">
    <property type="component" value="Unassembled WGS sequence"/>
</dbReference>
<protein>
    <recommendedName>
        <fullName evidence="4">Aldehyde dehydrogenase</fullName>
    </recommendedName>
</protein>
<dbReference type="FunFam" id="3.40.605.10:FF:000004">
    <property type="entry name" value="Aldehyde dehydrogenase"/>
    <property type="match status" value="1"/>
</dbReference>
<evidence type="ECO:0000313" key="10">
    <source>
        <dbReference type="Proteomes" id="UP000243255"/>
    </source>
</evidence>
<dbReference type="GO" id="GO:0004029">
    <property type="term" value="F:aldehyde dehydrogenase (NAD+) activity"/>
    <property type="evidence" value="ECO:0007669"/>
    <property type="project" value="TreeGrafter"/>
</dbReference>
<dbReference type="InterPro" id="IPR016160">
    <property type="entry name" value="Ald_DH_CS_CYS"/>
</dbReference>
<dbReference type="RefSeq" id="WP_073125204.1">
    <property type="nucleotide sequence ID" value="NZ_BAABCH010000102.1"/>
</dbReference>
<dbReference type="Pfam" id="PF00171">
    <property type="entry name" value="Aldedh"/>
    <property type="match status" value="1"/>
</dbReference>
<feature type="active site" evidence="5 6">
    <location>
        <position position="213"/>
    </location>
</feature>
<dbReference type="OrthoDB" id="9762913at2"/>
<feature type="active site" evidence="5">
    <location>
        <position position="247"/>
    </location>
</feature>
<keyword evidence="3" id="KW-0520">NAD</keyword>
<evidence type="ECO:0000256" key="6">
    <source>
        <dbReference type="PROSITE-ProRule" id="PRU10007"/>
    </source>
</evidence>
<reference evidence="10" key="1">
    <citation type="submission" date="2016-11" db="EMBL/GenBank/DDBJ databases">
        <authorList>
            <person name="Varghese N."/>
            <person name="Submissions S."/>
        </authorList>
    </citation>
    <scope>NUCLEOTIDE SEQUENCE [LARGE SCALE GENOMIC DNA]</scope>
    <source>
        <strain evidence="10">DSM 2635</strain>
    </source>
</reference>
<proteinExistence type="inferred from homology"/>
<dbReference type="InterPro" id="IPR015590">
    <property type="entry name" value="Aldehyde_DH_dom"/>
</dbReference>
<dbReference type="EMBL" id="FQWX01000009">
    <property type="protein sequence ID" value="SHG86227.1"/>
    <property type="molecule type" value="Genomic_DNA"/>
</dbReference>